<reference evidence="2" key="1">
    <citation type="journal article" date="2019" name="PLoS Negl. Trop. Dis.">
        <title>Revisiting the worldwide diversity of Leptospira species in the environment.</title>
        <authorList>
            <person name="Vincent A.T."/>
            <person name="Schiettekatte O."/>
            <person name="Bourhy P."/>
            <person name="Veyrier F.J."/>
            <person name="Picardeau M."/>
        </authorList>
    </citation>
    <scope>NUCLEOTIDE SEQUENCE [LARGE SCALE GENOMIC DNA]</scope>
    <source>
        <strain evidence="2">201300427</strain>
    </source>
</reference>
<dbReference type="RefSeq" id="WP_135761807.1">
    <property type="nucleotide sequence ID" value="NZ_RQHW01000072.1"/>
</dbReference>
<proteinExistence type="predicted"/>
<dbReference type="AlphaFoldDB" id="A0A4R9LZE9"/>
<organism evidence="2 3">
    <name type="scientific">Leptospira idonii</name>
    <dbReference type="NCBI Taxonomy" id="1193500"/>
    <lineage>
        <taxon>Bacteria</taxon>
        <taxon>Pseudomonadati</taxon>
        <taxon>Spirochaetota</taxon>
        <taxon>Spirochaetia</taxon>
        <taxon>Leptospirales</taxon>
        <taxon>Leptospiraceae</taxon>
        <taxon>Leptospira</taxon>
    </lineage>
</organism>
<feature type="transmembrane region" description="Helical" evidence="1">
    <location>
        <begin position="14"/>
        <end position="36"/>
    </location>
</feature>
<keyword evidence="1" id="KW-1133">Transmembrane helix</keyword>
<keyword evidence="1" id="KW-0812">Transmembrane</keyword>
<dbReference type="EMBL" id="RQHW01000072">
    <property type="protein sequence ID" value="TGN17484.1"/>
    <property type="molecule type" value="Genomic_DNA"/>
</dbReference>
<comment type="caution">
    <text evidence="2">The sequence shown here is derived from an EMBL/GenBank/DDBJ whole genome shotgun (WGS) entry which is preliminary data.</text>
</comment>
<keyword evidence="1" id="KW-0472">Membrane</keyword>
<evidence type="ECO:0000313" key="3">
    <source>
        <dbReference type="Proteomes" id="UP000298058"/>
    </source>
</evidence>
<feature type="transmembrane region" description="Helical" evidence="1">
    <location>
        <begin position="216"/>
        <end position="234"/>
    </location>
</feature>
<sequence length="366" mass="42208">MSFIEGLLNAEKKIPIGILGIVFSLIFGIFGAYTFFYDKKSNLSFKIKADFNVLDIKEPIDGLSILLNNRDLKKEKLNLRIVKIFIINDGENDLLENFYDSKKDFGLQVELPSKIIQIRNVTANSSYLKDTLNNIKLQRNGFVSLPKAIFERNDFISLDLVILHDSSAKKPEVKIIGKIAGIKKLQTTDDTKPSDETNLLYRTFAGSAGIQIIRTISYFIIGIIIIALIIYIITTINEKIEKRKINLRKQKINSINIEFTSDTQLKWIFSYYIKHGSDEIRKLEKLLLRPRILKEFIKQLQKEQNLTKTINHSDRDNDIARYLLHNKNELAYQAILEDLITFTTKGERINIQPKLIESIKLILSLE</sequence>
<protein>
    <submittedName>
        <fullName evidence="2">Uncharacterized protein</fullName>
    </submittedName>
</protein>
<accession>A0A4R9LZE9</accession>
<evidence type="ECO:0000313" key="2">
    <source>
        <dbReference type="EMBL" id="TGN17484.1"/>
    </source>
</evidence>
<name>A0A4R9LZE9_9LEPT</name>
<dbReference type="Proteomes" id="UP000298058">
    <property type="component" value="Unassembled WGS sequence"/>
</dbReference>
<gene>
    <name evidence="2" type="ORF">EHS15_17075</name>
</gene>
<evidence type="ECO:0000256" key="1">
    <source>
        <dbReference type="SAM" id="Phobius"/>
    </source>
</evidence>
<keyword evidence="3" id="KW-1185">Reference proteome</keyword>